<feature type="domain" description="Rhodopsin" evidence="4">
    <location>
        <begin position="34"/>
        <end position="294"/>
    </location>
</feature>
<feature type="transmembrane region" description="Helical" evidence="3">
    <location>
        <begin position="527"/>
        <end position="553"/>
    </location>
</feature>
<evidence type="ECO:0000256" key="3">
    <source>
        <dbReference type="SAM" id="Phobius"/>
    </source>
</evidence>
<feature type="transmembrane region" description="Helical" evidence="3">
    <location>
        <begin position="477"/>
        <end position="495"/>
    </location>
</feature>
<dbReference type="InterPro" id="IPR050375">
    <property type="entry name" value="MFS_TsgA-like"/>
</dbReference>
<dbReference type="Proteomes" id="UP000215127">
    <property type="component" value="Chromosome 12"/>
</dbReference>
<feature type="transmembrane region" description="Helical" evidence="3">
    <location>
        <begin position="131"/>
        <end position="151"/>
    </location>
</feature>
<feature type="transmembrane region" description="Helical" evidence="3">
    <location>
        <begin position="760"/>
        <end position="778"/>
    </location>
</feature>
<reference evidence="5 6" key="1">
    <citation type="submission" date="2016-06" db="EMBL/GenBank/DDBJ databases">
        <authorList>
            <person name="Kjaerup R.B."/>
            <person name="Dalgaard T.S."/>
            <person name="Juul-Madsen H.R."/>
        </authorList>
    </citation>
    <scope>NUCLEOTIDE SEQUENCE [LARGE SCALE GENOMIC DNA]</scope>
</reference>
<dbReference type="InterPro" id="IPR011701">
    <property type="entry name" value="MFS"/>
</dbReference>
<dbReference type="GO" id="GO:0005886">
    <property type="term" value="C:plasma membrane"/>
    <property type="evidence" value="ECO:0007669"/>
    <property type="project" value="UniProtKB-SubCell"/>
</dbReference>
<sequence>MAMDDYPLNFQGRAEPVFAVTIALMAVCTIVVFFRMLSRFAIVKKVSLEDYFIVAAWAIAFGLSFAICWGTAYGLGRHETDIPFEWQPQLRRANYAFSILYQPALMATKTSILIFYLTFSVANDIFRWGCLTTLFVVNGGGFALTMVTVFQCTPVGAVFQAVTPDNATCTNILTIYLSSVPLNLITDLAIFFLPMPILTSMRLPKKQKIILVITFGFGIFVAVVDVVRISYLQSASEMRLAELQDMTVGSGELTSAIATDSSFYLAFSFMWSAIEVTIGIMVACVPGLKPLVARVAPRMLRDEHDVDSTFGSFAMVIPEKEQTVPEIPDVAHDQSLGKAPVEEDAEHGEMDIMEFLSGRRDFAQPQTKPYEEVDTPDMGLDFLTTPEMAHGLERSQTALTNTTRNTAPQSPTFFDFVNMKQRKSLVHLTHRESLFPIAVVTVLFFVWGFEYGLLDQLNAQFQNVANVSAGQAVGLRSAYYAGYFVGPLTLGRLVLYNWGFKACFPIGLCIYASGCLIYWPAAVLTSWPTFLVTNFIVGFGLSMLEVSANAFIVLCGPASHAEIRLNISQGIQAVGSIVAPLIADKAFLHRSQTNAPSLVNTQWAYLGLSLTTVILAVIYFYLPLPEATSAELEDAAETLHNTNKSTVHLPFLPQKFLPQKYNPVPITAAVLAAGVVLQFLYVGAQEVNGSQFAEYLNAIAPNRSPTDFAAIAHSAFALSRFLAAAMGLVVKPRLLLVIFLSGVIVCTALCTRLTGGAGTAMMVLVFFFEGPLFSLIFAQSLRGQGRNTKFASVVLTAAISGGAVFSPVATVIAEAGQGNERVPLSLVVAAAAFAAAWLVVVGGNFNGRVRKLVDPVFEEEGGRALRDGSLRGVGSESSGGSGGRRLMGLKGLKMKFRGSAEVEYRERKGSPCWTGAERD</sequence>
<feature type="transmembrane region" description="Helical" evidence="3">
    <location>
        <begin position="433"/>
        <end position="454"/>
    </location>
</feature>
<dbReference type="SUPFAM" id="SSF103473">
    <property type="entry name" value="MFS general substrate transporter"/>
    <property type="match status" value="1"/>
</dbReference>
<feature type="transmembrane region" description="Helical" evidence="3">
    <location>
        <begin position="502"/>
        <end position="521"/>
    </location>
</feature>
<organism evidence="5 6">
    <name type="scientific">Zymoseptoria tritici (strain ST99CH_3D7)</name>
    <dbReference type="NCBI Taxonomy" id="1276538"/>
    <lineage>
        <taxon>Eukaryota</taxon>
        <taxon>Fungi</taxon>
        <taxon>Dikarya</taxon>
        <taxon>Ascomycota</taxon>
        <taxon>Pezizomycotina</taxon>
        <taxon>Dothideomycetes</taxon>
        <taxon>Dothideomycetidae</taxon>
        <taxon>Mycosphaerellales</taxon>
        <taxon>Mycosphaerellaceae</taxon>
        <taxon>Zymoseptoria</taxon>
    </lineage>
</organism>
<evidence type="ECO:0000259" key="4">
    <source>
        <dbReference type="Pfam" id="PF20684"/>
    </source>
</evidence>
<feature type="transmembrane region" description="Helical" evidence="3">
    <location>
        <begin position="664"/>
        <end position="684"/>
    </location>
</feature>
<evidence type="ECO:0000313" key="5">
    <source>
        <dbReference type="EMBL" id="SMQ55535.1"/>
    </source>
</evidence>
<feature type="transmembrane region" description="Helical" evidence="3">
    <location>
        <begin position="734"/>
        <end position="754"/>
    </location>
</feature>
<dbReference type="AlphaFoldDB" id="A0A1X7S7C9"/>
<evidence type="ECO:0000313" key="6">
    <source>
        <dbReference type="Proteomes" id="UP000215127"/>
    </source>
</evidence>
<dbReference type="GO" id="GO:0022857">
    <property type="term" value="F:transmembrane transporter activity"/>
    <property type="evidence" value="ECO:0007669"/>
    <property type="project" value="InterPro"/>
</dbReference>
<evidence type="ECO:0000256" key="2">
    <source>
        <dbReference type="ARBA" id="ARBA00022475"/>
    </source>
</evidence>
<keyword evidence="2" id="KW-1003">Cell membrane</keyword>
<dbReference type="Pfam" id="PF20684">
    <property type="entry name" value="Fung_rhodopsin"/>
    <property type="match status" value="1"/>
</dbReference>
<feature type="transmembrane region" description="Helical" evidence="3">
    <location>
        <begin position="50"/>
        <end position="75"/>
    </location>
</feature>
<feature type="transmembrane region" description="Helical" evidence="3">
    <location>
        <begin position="209"/>
        <end position="231"/>
    </location>
</feature>
<dbReference type="Gene3D" id="1.20.1250.20">
    <property type="entry name" value="MFS general substrate transporter like domains"/>
    <property type="match status" value="2"/>
</dbReference>
<feature type="transmembrane region" description="Helical" evidence="3">
    <location>
        <begin position="263"/>
        <end position="288"/>
    </location>
</feature>
<dbReference type="PANTHER" id="PTHR43702:SF13">
    <property type="entry name" value="MONOSACCHARIDE TRANSPORTER, PUTATIVE (AFU_ORTHOLOGUE AFUA_4G06630)-RELATED"/>
    <property type="match status" value="1"/>
</dbReference>
<protein>
    <recommendedName>
        <fullName evidence="4">Rhodopsin domain-containing protein</fullName>
    </recommendedName>
</protein>
<keyword evidence="6" id="KW-1185">Reference proteome</keyword>
<keyword evidence="3" id="KW-1133">Transmembrane helix</keyword>
<feature type="transmembrane region" description="Helical" evidence="3">
    <location>
        <begin position="95"/>
        <end position="119"/>
    </location>
</feature>
<comment type="subcellular location">
    <subcellularLocation>
        <location evidence="1">Cell inner membrane</location>
        <topology evidence="1">Multi-pass membrane protein</topology>
    </subcellularLocation>
</comment>
<name>A0A1X7S7C9_ZYMT9</name>
<dbReference type="PANTHER" id="PTHR43702">
    <property type="entry name" value="L-FUCOSE-PROTON SYMPORTER"/>
    <property type="match status" value="1"/>
</dbReference>
<dbReference type="Pfam" id="PF07690">
    <property type="entry name" value="MFS_1"/>
    <property type="match status" value="1"/>
</dbReference>
<dbReference type="STRING" id="1276538.A0A1X7S7C9"/>
<keyword evidence="3" id="KW-0472">Membrane</keyword>
<keyword evidence="3" id="KW-0812">Transmembrane</keyword>
<gene>
    <name evidence="5" type="ORF">ZT3D7_G10690</name>
</gene>
<dbReference type="InterPro" id="IPR036259">
    <property type="entry name" value="MFS_trans_sf"/>
</dbReference>
<dbReference type="EMBL" id="LT853703">
    <property type="protein sequence ID" value="SMQ55535.1"/>
    <property type="molecule type" value="Genomic_DNA"/>
</dbReference>
<feature type="transmembrane region" description="Helical" evidence="3">
    <location>
        <begin position="603"/>
        <end position="622"/>
    </location>
</feature>
<proteinExistence type="predicted"/>
<evidence type="ECO:0000256" key="1">
    <source>
        <dbReference type="ARBA" id="ARBA00004429"/>
    </source>
</evidence>
<feature type="transmembrane region" description="Helical" evidence="3">
    <location>
        <begin position="824"/>
        <end position="845"/>
    </location>
</feature>
<feature type="transmembrane region" description="Helical" evidence="3">
    <location>
        <begin position="17"/>
        <end position="38"/>
    </location>
</feature>
<feature type="transmembrane region" description="Helical" evidence="3">
    <location>
        <begin position="790"/>
        <end position="812"/>
    </location>
</feature>
<accession>A0A1X7S7C9</accession>
<feature type="transmembrane region" description="Helical" evidence="3">
    <location>
        <begin position="171"/>
        <end position="197"/>
    </location>
</feature>
<dbReference type="InterPro" id="IPR049326">
    <property type="entry name" value="Rhodopsin_dom_fungi"/>
</dbReference>